<dbReference type="AlphaFoldDB" id="A0A1N7P0E2"/>
<evidence type="ECO:0000313" key="2">
    <source>
        <dbReference type="Proteomes" id="UP000186744"/>
    </source>
</evidence>
<name>A0A1N7P0E2_9FLAO</name>
<evidence type="ECO:0000313" key="1">
    <source>
        <dbReference type="EMBL" id="SIT03909.1"/>
    </source>
</evidence>
<dbReference type="EMBL" id="FTOL01000004">
    <property type="protein sequence ID" value="SIT03909.1"/>
    <property type="molecule type" value="Genomic_DNA"/>
</dbReference>
<reference evidence="2" key="1">
    <citation type="submission" date="2017-01" db="EMBL/GenBank/DDBJ databases">
        <authorList>
            <person name="Varghese N."/>
            <person name="Submissions S."/>
        </authorList>
    </citation>
    <scope>NUCLEOTIDE SEQUENCE [LARGE SCALE GENOMIC DNA]</scope>
    <source>
        <strain evidence="2">DSM 18017</strain>
    </source>
</reference>
<protein>
    <submittedName>
        <fullName evidence="1">Uncharacterized protein</fullName>
    </submittedName>
</protein>
<keyword evidence="2" id="KW-1185">Reference proteome</keyword>
<accession>A0A1N7P0E2</accession>
<dbReference type="Proteomes" id="UP000186744">
    <property type="component" value="Unassembled WGS sequence"/>
</dbReference>
<gene>
    <name evidence="1" type="ORF">SAMN05421786_104233</name>
</gene>
<dbReference type="STRING" id="373668.SAMN05421786_104233"/>
<proteinExistence type="predicted"/>
<organism evidence="1 2">
    <name type="scientific">Chryseobacterium ureilyticum</name>
    <dbReference type="NCBI Taxonomy" id="373668"/>
    <lineage>
        <taxon>Bacteria</taxon>
        <taxon>Pseudomonadati</taxon>
        <taxon>Bacteroidota</taxon>
        <taxon>Flavobacteriia</taxon>
        <taxon>Flavobacteriales</taxon>
        <taxon>Weeksellaceae</taxon>
        <taxon>Chryseobacterium group</taxon>
        <taxon>Chryseobacterium</taxon>
    </lineage>
</organism>
<sequence>MDILSTVKAIRQSFENGLKNEKTYEFIDDFKIKEFLHYLQFLHLIQKNIFTLMKS</sequence>